<dbReference type="Pfam" id="PF14072">
    <property type="entry name" value="DndB"/>
    <property type="match status" value="1"/>
</dbReference>
<reference evidence="2" key="1">
    <citation type="journal article" date="2019" name="Int. J. Syst. Evol. Microbiol.">
        <title>The Global Catalogue of Microorganisms (GCM) 10K type strain sequencing project: providing services to taxonomists for standard genome sequencing and annotation.</title>
        <authorList>
            <consortium name="The Broad Institute Genomics Platform"/>
            <consortium name="The Broad Institute Genome Sequencing Center for Infectious Disease"/>
            <person name="Wu L."/>
            <person name="Ma J."/>
        </authorList>
    </citation>
    <scope>NUCLEOTIDE SEQUENCE [LARGE SCALE GENOMIC DNA]</scope>
    <source>
        <strain evidence="2">KCTC 12708</strain>
    </source>
</reference>
<dbReference type="CDD" id="cd16413">
    <property type="entry name" value="DGQHR_domain"/>
    <property type="match status" value="1"/>
</dbReference>
<dbReference type="EMBL" id="BMWY01000002">
    <property type="protein sequence ID" value="GGZ49014.1"/>
    <property type="molecule type" value="Genomic_DNA"/>
</dbReference>
<sequence>MKNNYIQALPVKQNKQDFLIGVYSINNIFKFTRYTQRLITGFDENDQPIYNKQIQRKIEKARANKIADFLINDPDATFPTNIVLHIPEEVIDEYNENEKNNFVDIKLDQKVFSEIEKKGGDVFISIIDGQHRIRGIEIAIERLKSDIEILITTLRGKSSPELEKKLNYFKERLQDLLNIELVVTFFINKTLEYQAMIFSTINRTQKRVSQSLVYSLFGLDTDDTPQKTALEIVLSLNGHPKSPFYKRIKLYGGSYGRNNNPPLSQATMVRSIVNLISESLRESENDRYKKRKDLLKRSEKSNRILPFRKYYATDRDGFISDILFFYFNEVRNVFEQDDKYLWDFKDNNRPSNILHTTVGYYALLEILVDILNETSIKEKLDYEKAHSLFYENYLNKIQELDVSDQNRYSFNQRGKKYFYLDMSLKIWPPSNNDDKRLIELRKLENE</sequence>
<evidence type="ECO:0000313" key="2">
    <source>
        <dbReference type="Proteomes" id="UP000615593"/>
    </source>
</evidence>
<comment type="caution">
    <text evidence="1">The sequence shown here is derived from an EMBL/GenBank/DDBJ whole genome shotgun (WGS) entry which is preliminary data.</text>
</comment>
<accession>A0ABQ3BK34</accession>
<evidence type="ECO:0000313" key="1">
    <source>
        <dbReference type="EMBL" id="GGZ49014.1"/>
    </source>
</evidence>
<dbReference type="Proteomes" id="UP000615593">
    <property type="component" value="Unassembled WGS sequence"/>
</dbReference>
<organism evidence="1 2">
    <name type="scientific">Mesonia mobilis</name>
    <dbReference type="NCBI Taxonomy" id="369791"/>
    <lineage>
        <taxon>Bacteria</taxon>
        <taxon>Pseudomonadati</taxon>
        <taxon>Bacteroidota</taxon>
        <taxon>Flavobacteriia</taxon>
        <taxon>Flavobacteriales</taxon>
        <taxon>Flavobacteriaceae</taxon>
        <taxon>Mesonia</taxon>
    </lineage>
</organism>
<protein>
    <recommendedName>
        <fullName evidence="3">DGQHR domain-containing protein</fullName>
    </recommendedName>
</protein>
<dbReference type="InterPro" id="IPR017642">
    <property type="entry name" value="DNA_S_mod_DndB"/>
</dbReference>
<dbReference type="RefSeq" id="WP_027884012.1">
    <property type="nucleotide sequence ID" value="NZ_BMWY01000002.1"/>
</dbReference>
<evidence type="ECO:0008006" key="3">
    <source>
        <dbReference type="Google" id="ProtNLM"/>
    </source>
</evidence>
<dbReference type="InterPro" id="IPR017601">
    <property type="entry name" value="DGQHR-contain_dom"/>
</dbReference>
<dbReference type="GeneID" id="94368457"/>
<name>A0ABQ3BK34_9FLAO</name>
<gene>
    <name evidence="1" type="ORF">GCM10008088_07940</name>
</gene>
<keyword evidence="2" id="KW-1185">Reference proteome</keyword>
<dbReference type="NCBIfam" id="TIGR03187">
    <property type="entry name" value="DGQHR"/>
    <property type="match status" value="1"/>
</dbReference>
<proteinExistence type="predicted"/>